<accession>A0ABU6KFJ7</accession>
<comment type="caution">
    <text evidence="3">The sequence shown here is derived from an EMBL/GenBank/DDBJ whole genome shotgun (WGS) entry which is preliminary data.</text>
</comment>
<feature type="domain" description="SbsA Ig-like" evidence="2">
    <location>
        <begin position="40"/>
        <end position="126"/>
    </location>
</feature>
<evidence type="ECO:0000313" key="3">
    <source>
        <dbReference type="EMBL" id="MEC5423639.1"/>
    </source>
</evidence>
<evidence type="ECO:0000259" key="2">
    <source>
        <dbReference type="Pfam" id="PF13205"/>
    </source>
</evidence>
<reference evidence="3 4" key="1">
    <citation type="journal article" date="2024" name="Int. J. Syst. Evol. Microbiol.">
        <title>Virgibacillus tibetensis sp. nov., isolated from salt lake on the Tibetan Plateau of China.</title>
        <authorList>
            <person name="Phurbu D."/>
            <person name="Liu Z.-X."/>
            <person name="Wang R."/>
            <person name="Zheng Y.-Y."/>
            <person name="Liu H.-C."/>
            <person name="Zhou Y.-G."/>
            <person name="Yu Y.-J."/>
            <person name="Li A.-H."/>
        </authorList>
    </citation>
    <scope>NUCLEOTIDE SEQUENCE [LARGE SCALE GENOMIC DNA]</scope>
    <source>
        <strain evidence="3 4">C22-A2</strain>
    </source>
</reference>
<dbReference type="InterPro" id="IPR032812">
    <property type="entry name" value="SbsA_Ig"/>
</dbReference>
<evidence type="ECO:0000256" key="1">
    <source>
        <dbReference type="ARBA" id="ARBA00022729"/>
    </source>
</evidence>
<dbReference type="RefSeq" id="WP_327607208.1">
    <property type="nucleotide sequence ID" value="NZ_JARZFX010000003.1"/>
</dbReference>
<proteinExistence type="predicted"/>
<dbReference type="Pfam" id="PF09826">
    <property type="entry name" value="Beta_propel"/>
    <property type="match status" value="1"/>
</dbReference>
<dbReference type="EMBL" id="JARZFX010000003">
    <property type="protein sequence ID" value="MEC5423639.1"/>
    <property type="molecule type" value="Genomic_DNA"/>
</dbReference>
<dbReference type="Proteomes" id="UP001335737">
    <property type="component" value="Unassembled WGS sequence"/>
</dbReference>
<name>A0ABU6KFJ7_9BACI</name>
<organism evidence="3 4">
    <name type="scientific">Virgibacillus tibetensis</name>
    <dbReference type="NCBI Taxonomy" id="3042313"/>
    <lineage>
        <taxon>Bacteria</taxon>
        <taxon>Bacillati</taxon>
        <taxon>Bacillota</taxon>
        <taxon>Bacilli</taxon>
        <taxon>Bacillales</taxon>
        <taxon>Bacillaceae</taxon>
        <taxon>Virgibacillus</taxon>
    </lineage>
</organism>
<dbReference type="InterPro" id="IPR014755">
    <property type="entry name" value="Cu-Rt/internalin_Ig-like"/>
</dbReference>
<sequence length="737" mass="83303">MKKKLALISVISIIGLTTLGFMLLSNTTTAEIPSASSYAPTFKDWTIHFSEEMDPDTFTNKTVSVTDAKNEHLSASFEWNDSNTILTVKPPENGYTIDQTYLITISRDVQTVSGKKLSDSFKHTFTAVASGLPGIKDENQLMTLLKERAERARSQLFSAEMTTMEMSDESSDMGADGEQASASETNVQVNGIDEGDIIKNDGSFIYFARDTDIVIATSDKDKSKVVSKIDEKDFHPIELYIHDDYLVSIGHTYQSIREKPTKEDEFAETTIYPNHHNQTTAFFYNISDRSNPQKIREVTIEGSFTASRKSDDYIYLVANEQPPFHIMEEMDVDMEARPFVKDTAVSDTGAPVSFDRMYFFPESDDSSFMLLTSINLNKLDEEAKTESYLGASNQLYMSEDHIYLAVNKYDDEKTNTDGEADIMIARTASYTEITQFSIDNGLITYQASTEVDGTLINQFAMDERNNVFRVATTKGNMWQDDEPSTNNLFTFDMDLNPLGSVEGLAEGERIYSIRFMEDVAYMVTFKQVDPLFVIDLKDASNPVVLGELKIPGFSNYLHPLDDTHVIGFGQDTKLIENAQGTEPQVLMNGLKISLFDVSDPANPMEKYSETIGQGGSYSELNHNHKSLYKHPDENLFGFPATLYETKTVQREDITYQEEKFLYEGALLYEITPEDGIKIKDTITHQSEGSEYPEWDSQIKRIVSVDDTLYTFSNNQFKVYTIKDKNIMKTIPLPELIY</sequence>
<dbReference type="InterPro" id="IPR019198">
    <property type="entry name" value="Beta_propeller_containing"/>
</dbReference>
<gene>
    <name evidence="3" type="ORF">QGM71_09060</name>
</gene>
<keyword evidence="1" id="KW-0732">Signal</keyword>
<evidence type="ECO:0000313" key="4">
    <source>
        <dbReference type="Proteomes" id="UP001335737"/>
    </source>
</evidence>
<protein>
    <submittedName>
        <fullName evidence="3">Beta-propeller domain-containing protein</fullName>
    </submittedName>
</protein>
<dbReference type="Gene3D" id="2.60.40.1220">
    <property type="match status" value="1"/>
</dbReference>
<dbReference type="Pfam" id="PF13205">
    <property type="entry name" value="Big_5"/>
    <property type="match status" value="1"/>
</dbReference>
<keyword evidence="4" id="KW-1185">Reference proteome</keyword>